<dbReference type="OrthoDB" id="8673349at2"/>
<reference evidence="3 4" key="1">
    <citation type="submission" date="2010-10" db="EMBL/GenBank/DDBJ databases">
        <title>Complete sequence of Frankia sp. EuI1c.</title>
        <authorList>
            <consortium name="US DOE Joint Genome Institute"/>
            <person name="Lucas S."/>
            <person name="Copeland A."/>
            <person name="Lapidus A."/>
            <person name="Cheng J.-F."/>
            <person name="Bruce D."/>
            <person name="Goodwin L."/>
            <person name="Pitluck S."/>
            <person name="Chertkov O."/>
            <person name="Detter J.C."/>
            <person name="Han C."/>
            <person name="Tapia R."/>
            <person name="Land M."/>
            <person name="Hauser L."/>
            <person name="Jeffries C."/>
            <person name="Kyrpides N."/>
            <person name="Ivanova N."/>
            <person name="Mikhailova N."/>
            <person name="Beauchemin N."/>
            <person name="Sen A."/>
            <person name="Sur S.A."/>
            <person name="Gtari M."/>
            <person name="Wall L."/>
            <person name="Tisa L."/>
            <person name="Woyke T."/>
        </authorList>
    </citation>
    <scope>NUCLEOTIDE SEQUENCE [LARGE SCALE GENOMIC DNA]</scope>
    <source>
        <strain evidence="4">DSM 45817 / CECT 9037 / EuI1c</strain>
    </source>
</reference>
<dbReference type="PANTHER" id="PTHR21240">
    <property type="entry name" value="2-AMINO-3-CARBOXYLMUCONATE-6-SEMIALDEHYDE DECARBOXYLASE"/>
    <property type="match status" value="1"/>
</dbReference>
<dbReference type="STRING" id="298654.FraEuI1c_4184"/>
<dbReference type="PANTHER" id="PTHR21240:SF28">
    <property type="entry name" value="ISO-OROTATE DECARBOXYLASE (EUROFUNG)"/>
    <property type="match status" value="1"/>
</dbReference>
<name>E3JAJ1_PSEI1</name>
<dbReference type="EMBL" id="CP002299">
    <property type="protein sequence ID" value="ADP82183.1"/>
    <property type="molecule type" value="Genomic_DNA"/>
</dbReference>
<dbReference type="InterPro" id="IPR032466">
    <property type="entry name" value="Metal_Hydrolase"/>
</dbReference>
<dbReference type="GO" id="GO:0019748">
    <property type="term" value="P:secondary metabolic process"/>
    <property type="evidence" value="ECO:0007669"/>
    <property type="project" value="TreeGrafter"/>
</dbReference>
<keyword evidence="1" id="KW-0456">Lyase</keyword>
<dbReference type="GO" id="GO:0005737">
    <property type="term" value="C:cytoplasm"/>
    <property type="evidence" value="ECO:0007669"/>
    <property type="project" value="TreeGrafter"/>
</dbReference>
<dbReference type="GO" id="GO:0016787">
    <property type="term" value="F:hydrolase activity"/>
    <property type="evidence" value="ECO:0007669"/>
    <property type="project" value="UniProtKB-KW"/>
</dbReference>
<dbReference type="InParanoid" id="E3JAJ1"/>
<dbReference type="Pfam" id="PF04909">
    <property type="entry name" value="Amidohydro_2"/>
    <property type="match status" value="1"/>
</dbReference>
<evidence type="ECO:0000256" key="1">
    <source>
        <dbReference type="ARBA" id="ARBA00023239"/>
    </source>
</evidence>
<sequence>MIFDVDCHLEVAFTLEEHPLRRFADRFPTTDDYITFAIAGELYRATPEDSRPPASVIQAFLPDANRSASEQATTPGTREPRFVVSSAAERLAWMDRIGIDKALVNPGLYFALCDLLGDDRPTAVALCNDFLAERLQDGGDRLYPVSLVDFRDLDGAVRELRRMRARGSRAFWIRADAPGGVSPAHPDWDKVWSAATSLGMVAILHVGNAPANFDGGWGNAGWLDPTSTGAGGFFAFANSVRHHAAEKMLAAMLFGGVFGRHPNLTVLCEELQNSWFPSFVDRITGLGHRTPGWPFGRSAGEMLRHNVRSAPLVGMGDLNIAQLLASYPEMMVFSSDYPHGEGNADPITLISDELQEFPEDVRSRFLGENIAEVFTRMGDPVT</sequence>
<dbReference type="eggNOG" id="COG2159">
    <property type="taxonomic scope" value="Bacteria"/>
</dbReference>
<keyword evidence="4" id="KW-1185">Reference proteome</keyword>
<dbReference type="InterPro" id="IPR006680">
    <property type="entry name" value="Amidohydro-rel"/>
</dbReference>
<dbReference type="SUPFAM" id="SSF51556">
    <property type="entry name" value="Metallo-dependent hydrolases"/>
    <property type="match status" value="1"/>
</dbReference>
<protein>
    <submittedName>
        <fullName evidence="3">Amidohydrolase 2</fullName>
    </submittedName>
</protein>
<dbReference type="Proteomes" id="UP000002484">
    <property type="component" value="Chromosome"/>
</dbReference>
<evidence type="ECO:0000313" key="3">
    <source>
        <dbReference type="EMBL" id="ADP82183.1"/>
    </source>
</evidence>
<dbReference type="GO" id="GO:0016831">
    <property type="term" value="F:carboxy-lyase activity"/>
    <property type="evidence" value="ECO:0007669"/>
    <property type="project" value="InterPro"/>
</dbReference>
<dbReference type="Gene3D" id="3.20.20.140">
    <property type="entry name" value="Metal-dependent hydrolases"/>
    <property type="match status" value="1"/>
</dbReference>
<dbReference type="AlphaFoldDB" id="E3JAJ1"/>
<accession>E3JAJ1</accession>
<organism evidence="3 4">
    <name type="scientific">Pseudofrankia inefficax (strain DSM 45817 / CECT 9037 / DDB 130130 / EuI1c)</name>
    <name type="common">Frankia inefficax</name>
    <dbReference type="NCBI Taxonomy" id="298654"/>
    <lineage>
        <taxon>Bacteria</taxon>
        <taxon>Bacillati</taxon>
        <taxon>Actinomycetota</taxon>
        <taxon>Actinomycetes</taxon>
        <taxon>Frankiales</taxon>
        <taxon>Frankiaceae</taxon>
        <taxon>Pseudofrankia</taxon>
    </lineage>
</organism>
<dbReference type="HOGENOM" id="CLU_039329_0_0_11"/>
<feature type="domain" description="Amidohydrolase-related" evidence="2">
    <location>
        <begin position="84"/>
        <end position="374"/>
    </location>
</feature>
<dbReference type="InterPro" id="IPR032465">
    <property type="entry name" value="ACMSD"/>
</dbReference>
<keyword evidence="3" id="KW-0378">Hydrolase</keyword>
<evidence type="ECO:0000259" key="2">
    <source>
        <dbReference type="Pfam" id="PF04909"/>
    </source>
</evidence>
<dbReference type="RefSeq" id="WP_013425301.1">
    <property type="nucleotide sequence ID" value="NC_014666.1"/>
</dbReference>
<evidence type="ECO:0000313" key="4">
    <source>
        <dbReference type="Proteomes" id="UP000002484"/>
    </source>
</evidence>
<dbReference type="KEGG" id="fri:FraEuI1c_4184"/>
<gene>
    <name evidence="3" type="ordered locus">FraEuI1c_4184</name>
</gene>
<proteinExistence type="predicted"/>